<evidence type="ECO:0000259" key="3">
    <source>
        <dbReference type="PROSITE" id="PS50089"/>
    </source>
</evidence>
<keyword evidence="1" id="KW-0479">Metal-binding</keyword>
<feature type="domain" description="RING-type" evidence="3">
    <location>
        <begin position="247"/>
        <end position="294"/>
    </location>
</feature>
<dbReference type="Pfam" id="PF13639">
    <property type="entry name" value="zf-RING_2"/>
    <property type="match status" value="1"/>
</dbReference>
<dbReference type="GO" id="GO:0008270">
    <property type="term" value="F:zinc ion binding"/>
    <property type="evidence" value="ECO:0007669"/>
    <property type="project" value="UniProtKB-KW"/>
</dbReference>
<accession>A0A3N4M678</accession>
<evidence type="ECO:0000313" key="6">
    <source>
        <dbReference type="Proteomes" id="UP000267821"/>
    </source>
</evidence>
<gene>
    <name evidence="5" type="ORF">L211DRAFT_390718</name>
</gene>
<dbReference type="PROSITE" id="PS50966">
    <property type="entry name" value="ZF_SWIM"/>
    <property type="match status" value="1"/>
</dbReference>
<dbReference type="EMBL" id="ML121529">
    <property type="protein sequence ID" value="RPB28512.1"/>
    <property type="molecule type" value="Genomic_DNA"/>
</dbReference>
<dbReference type="PROSITE" id="PS50089">
    <property type="entry name" value="ZF_RING_2"/>
    <property type="match status" value="1"/>
</dbReference>
<keyword evidence="1" id="KW-0863">Zinc-finger</keyword>
<dbReference type="PANTHER" id="PTHR21540">
    <property type="entry name" value="RING FINGER AND SWIM DOMAIN-CONTAINING PROTEIN 2"/>
    <property type="match status" value="1"/>
</dbReference>
<dbReference type="AlphaFoldDB" id="A0A3N4M678"/>
<name>A0A3N4M678_9PEZI</name>
<dbReference type="InterPro" id="IPR001841">
    <property type="entry name" value="Znf_RING"/>
</dbReference>
<dbReference type="Gene3D" id="3.30.40.10">
    <property type="entry name" value="Zinc/RING finger domain, C3HC4 (zinc finger)"/>
    <property type="match status" value="1"/>
</dbReference>
<evidence type="ECO:0000256" key="2">
    <source>
        <dbReference type="SAM" id="MobiDB-lite"/>
    </source>
</evidence>
<dbReference type="InterPro" id="IPR013083">
    <property type="entry name" value="Znf_RING/FYVE/PHD"/>
</dbReference>
<evidence type="ECO:0000313" key="5">
    <source>
        <dbReference type="EMBL" id="RPB28512.1"/>
    </source>
</evidence>
<dbReference type="Proteomes" id="UP000267821">
    <property type="component" value="Unassembled WGS sequence"/>
</dbReference>
<dbReference type="InterPro" id="IPR039903">
    <property type="entry name" value="Zswim2"/>
</dbReference>
<dbReference type="STRING" id="1051890.A0A3N4M678"/>
<proteinExistence type="predicted"/>
<keyword evidence="1" id="KW-0862">Zinc</keyword>
<evidence type="ECO:0000256" key="1">
    <source>
        <dbReference type="PROSITE-ProRule" id="PRU00175"/>
    </source>
</evidence>
<feature type="region of interest" description="Disordered" evidence="2">
    <location>
        <begin position="17"/>
        <end position="104"/>
    </location>
</feature>
<dbReference type="GO" id="GO:0061630">
    <property type="term" value="F:ubiquitin protein ligase activity"/>
    <property type="evidence" value="ECO:0007669"/>
    <property type="project" value="InterPro"/>
</dbReference>
<organism evidence="5 6">
    <name type="scientific">Terfezia boudieri ATCC MYA-4762</name>
    <dbReference type="NCBI Taxonomy" id="1051890"/>
    <lineage>
        <taxon>Eukaryota</taxon>
        <taxon>Fungi</taxon>
        <taxon>Dikarya</taxon>
        <taxon>Ascomycota</taxon>
        <taxon>Pezizomycotina</taxon>
        <taxon>Pezizomycetes</taxon>
        <taxon>Pezizales</taxon>
        <taxon>Pezizaceae</taxon>
        <taxon>Terfezia</taxon>
    </lineage>
</organism>
<dbReference type="SUPFAM" id="SSF57850">
    <property type="entry name" value="RING/U-box"/>
    <property type="match status" value="1"/>
</dbReference>
<dbReference type="InParanoid" id="A0A3N4M678"/>
<dbReference type="Pfam" id="PF04434">
    <property type="entry name" value="SWIM"/>
    <property type="match status" value="1"/>
</dbReference>
<dbReference type="InterPro" id="IPR007527">
    <property type="entry name" value="Znf_SWIM"/>
</dbReference>
<feature type="domain" description="SWIM-type" evidence="4">
    <location>
        <begin position="170"/>
        <end position="202"/>
    </location>
</feature>
<reference evidence="5 6" key="1">
    <citation type="journal article" date="2018" name="Nat. Ecol. Evol.">
        <title>Pezizomycetes genomes reveal the molecular basis of ectomycorrhizal truffle lifestyle.</title>
        <authorList>
            <person name="Murat C."/>
            <person name="Payen T."/>
            <person name="Noel B."/>
            <person name="Kuo A."/>
            <person name="Morin E."/>
            <person name="Chen J."/>
            <person name="Kohler A."/>
            <person name="Krizsan K."/>
            <person name="Balestrini R."/>
            <person name="Da Silva C."/>
            <person name="Montanini B."/>
            <person name="Hainaut M."/>
            <person name="Levati E."/>
            <person name="Barry K.W."/>
            <person name="Belfiori B."/>
            <person name="Cichocki N."/>
            <person name="Clum A."/>
            <person name="Dockter R.B."/>
            <person name="Fauchery L."/>
            <person name="Guy J."/>
            <person name="Iotti M."/>
            <person name="Le Tacon F."/>
            <person name="Lindquist E.A."/>
            <person name="Lipzen A."/>
            <person name="Malagnac F."/>
            <person name="Mello A."/>
            <person name="Molinier V."/>
            <person name="Miyauchi S."/>
            <person name="Poulain J."/>
            <person name="Riccioni C."/>
            <person name="Rubini A."/>
            <person name="Sitrit Y."/>
            <person name="Splivallo R."/>
            <person name="Traeger S."/>
            <person name="Wang M."/>
            <person name="Zifcakova L."/>
            <person name="Wipf D."/>
            <person name="Zambonelli A."/>
            <person name="Paolocci F."/>
            <person name="Nowrousian M."/>
            <person name="Ottonello S."/>
            <person name="Baldrian P."/>
            <person name="Spatafora J.W."/>
            <person name="Henrissat B."/>
            <person name="Nagy L.G."/>
            <person name="Aury J.M."/>
            <person name="Wincker P."/>
            <person name="Grigoriev I.V."/>
            <person name="Bonfante P."/>
            <person name="Martin F.M."/>
        </authorList>
    </citation>
    <scope>NUCLEOTIDE SEQUENCE [LARGE SCALE GENOMIC DNA]</scope>
    <source>
        <strain evidence="5 6">ATCC MYA-4762</strain>
    </source>
</reference>
<sequence length="375" mass="41957">MPPQRKRKAAQLEATAIEPTSEAVQIPPGLRRSTRNIPVKPTPVITRPVPKRRAVRAEAPRAGADTTIEQIGLSGATSGEPELTAVPSKEKAKPRTKGKGKAKAAVEMIEGDEQDDYRAARWRPHPPQAVVERIFRCRTQRMFIIGRMTVEGADPPQEKFQMAGTTGNVYTIHITNRPTCTCPDGKKSGTCKHILYVMIKALHAREDLVYQIALTNKELREIFANAPTPGTSVPPKSTQKPLDEDDCPICYSEFEANQSIIFCRAMCGTNIHNDCFRQWEATKGPEGVTCVMCRTKWEYEESIPGVDLAVDVGSADLGSEGFMNIGAQLGLNQRRSIFFSPWAFVWARNEIYRLTWIFCGIDYNPNAWIGYRYRK</sequence>
<evidence type="ECO:0000259" key="4">
    <source>
        <dbReference type="PROSITE" id="PS50966"/>
    </source>
</evidence>
<keyword evidence="6" id="KW-1185">Reference proteome</keyword>
<dbReference type="PANTHER" id="PTHR21540:SF0">
    <property type="entry name" value="PHD FAMILY PROTEIN"/>
    <property type="match status" value="1"/>
</dbReference>
<dbReference type="OrthoDB" id="2122982at2759"/>
<protein>
    <submittedName>
        <fullName evidence="5">Uncharacterized protein</fullName>
    </submittedName>
</protein>